<accession>A0A8H3CHM9</accession>
<reference evidence="4" key="1">
    <citation type="submission" date="2021-01" db="EMBL/GenBank/DDBJ databases">
        <authorList>
            <person name="Kaushik A."/>
        </authorList>
    </citation>
    <scope>NUCLEOTIDE SEQUENCE</scope>
    <source>
        <strain evidence="4">AG4-R118</strain>
    </source>
</reference>
<keyword evidence="3" id="KW-0732">Signal</keyword>
<feature type="transmembrane region" description="Helical" evidence="2">
    <location>
        <begin position="62"/>
        <end position="88"/>
    </location>
</feature>
<dbReference type="AlphaFoldDB" id="A0A8H3CHM9"/>
<keyword evidence="2" id="KW-1133">Transmembrane helix</keyword>
<dbReference type="Proteomes" id="UP000663888">
    <property type="component" value="Unassembled WGS sequence"/>
</dbReference>
<keyword evidence="2" id="KW-0472">Membrane</keyword>
<evidence type="ECO:0000313" key="4">
    <source>
        <dbReference type="EMBL" id="CAE6482666.1"/>
    </source>
</evidence>
<feature type="chain" id="PRO_5034655248" evidence="3">
    <location>
        <begin position="16"/>
        <end position="190"/>
    </location>
</feature>
<evidence type="ECO:0000256" key="3">
    <source>
        <dbReference type="SAM" id="SignalP"/>
    </source>
</evidence>
<evidence type="ECO:0000256" key="2">
    <source>
        <dbReference type="SAM" id="Phobius"/>
    </source>
</evidence>
<feature type="region of interest" description="Disordered" evidence="1">
    <location>
        <begin position="98"/>
        <end position="190"/>
    </location>
</feature>
<sequence length="190" mass="20154">MVFAQVLFWVASAAALPLGGEAVCDIEGRSFSDDGRHIYTLIRRLLVERQDSNLNSSSSGPALGVILGGVFGALGGLAIAGVIFYAWWSIRRMRSKYGNSDAGGGSSTGPSSSTSRGSSSKSKKKRPKDGPKWQDPWLAPVPKPPRTPGAMQFHAPTPVDVGKLPSPQDDRASDSSAIPLKVIYPSDDKQ</sequence>
<keyword evidence="2" id="KW-0812">Transmembrane</keyword>
<name>A0A8H3CHM9_9AGAM</name>
<organism evidence="4 5">
    <name type="scientific">Rhizoctonia solani</name>
    <dbReference type="NCBI Taxonomy" id="456999"/>
    <lineage>
        <taxon>Eukaryota</taxon>
        <taxon>Fungi</taxon>
        <taxon>Dikarya</taxon>
        <taxon>Basidiomycota</taxon>
        <taxon>Agaricomycotina</taxon>
        <taxon>Agaricomycetes</taxon>
        <taxon>Cantharellales</taxon>
        <taxon>Ceratobasidiaceae</taxon>
        <taxon>Rhizoctonia</taxon>
    </lineage>
</organism>
<evidence type="ECO:0000256" key="1">
    <source>
        <dbReference type="SAM" id="MobiDB-lite"/>
    </source>
</evidence>
<gene>
    <name evidence="4" type="ORF">RDB_LOCUS127100</name>
</gene>
<comment type="caution">
    <text evidence="4">The sequence shown here is derived from an EMBL/GenBank/DDBJ whole genome shotgun (WGS) entry which is preliminary data.</text>
</comment>
<proteinExistence type="predicted"/>
<feature type="signal peptide" evidence="3">
    <location>
        <begin position="1"/>
        <end position="15"/>
    </location>
</feature>
<evidence type="ECO:0000313" key="5">
    <source>
        <dbReference type="Proteomes" id="UP000663888"/>
    </source>
</evidence>
<protein>
    <submittedName>
        <fullName evidence="4">Uncharacterized protein</fullName>
    </submittedName>
</protein>
<feature type="compositionally biased region" description="Low complexity" evidence="1">
    <location>
        <begin position="108"/>
        <end position="120"/>
    </location>
</feature>
<dbReference type="EMBL" id="CAJMWX010001344">
    <property type="protein sequence ID" value="CAE6482666.1"/>
    <property type="molecule type" value="Genomic_DNA"/>
</dbReference>